<evidence type="ECO:0000313" key="1">
    <source>
        <dbReference type="EMBL" id="MDT0308629.1"/>
    </source>
</evidence>
<gene>
    <name evidence="1" type="ORF">RM780_16920</name>
</gene>
<protein>
    <recommendedName>
        <fullName evidence="3">PE domain-containing protein</fullName>
    </recommendedName>
</protein>
<organism evidence="1 2">
    <name type="scientific">Streptomyces boetiae</name>
    <dbReference type="NCBI Taxonomy" id="3075541"/>
    <lineage>
        <taxon>Bacteria</taxon>
        <taxon>Bacillati</taxon>
        <taxon>Actinomycetota</taxon>
        <taxon>Actinomycetes</taxon>
        <taxon>Kitasatosporales</taxon>
        <taxon>Streptomycetaceae</taxon>
        <taxon>Streptomyces</taxon>
    </lineage>
</organism>
<dbReference type="EMBL" id="JAVREN010000024">
    <property type="protein sequence ID" value="MDT0308629.1"/>
    <property type="molecule type" value="Genomic_DNA"/>
</dbReference>
<dbReference type="Proteomes" id="UP001183388">
    <property type="component" value="Unassembled WGS sequence"/>
</dbReference>
<comment type="caution">
    <text evidence="1">The sequence shown here is derived from an EMBL/GenBank/DDBJ whole genome shotgun (WGS) entry which is preliminary data.</text>
</comment>
<keyword evidence="2" id="KW-1185">Reference proteome</keyword>
<reference evidence="2" key="1">
    <citation type="submission" date="2023-07" db="EMBL/GenBank/DDBJ databases">
        <title>30 novel species of actinomycetes from the DSMZ collection.</title>
        <authorList>
            <person name="Nouioui I."/>
        </authorList>
    </citation>
    <scope>NUCLEOTIDE SEQUENCE [LARGE SCALE GENOMIC DNA]</scope>
    <source>
        <strain evidence="2">DSM 44917</strain>
    </source>
</reference>
<proteinExistence type="predicted"/>
<dbReference type="RefSeq" id="WP_311631568.1">
    <property type="nucleotide sequence ID" value="NZ_JAVREN010000024.1"/>
</dbReference>
<accession>A0ABU2LAP2</accession>
<evidence type="ECO:0008006" key="3">
    <source>
        <dbReference type="Google" id="ProtNLM"/>
    </source>
</evidence>
<sequence length="141" mass="14400">MAEQPDLAVSARELEPVRTAASALYEDLTARGPAAVPETQAAAGDFDQVQLKAGWALAELARGWQRQCAELQRDTARISGHLDGTVRTFADTESAISSSVLRIAEGPAGADGIEANQDVLRLFGLAGNGEGSGGGAGGGGH</sequence>
<name>A0ABU2LAP2_9ACTN</name>
<evidence type="ECO:0000313" key="2">
    <source>
        <dbReference type="Proteomes" id="UP001183388"/>
    </source>
</evidence>